<dbReference type="Proteomes" id="UP000594263">
    <property type="component" value="Unplaced"/>
</dbReference>
<evidence type="ECO:0000313" key="2">
    <source>
        <dbReference type="EnsemblPlants" id="Kaladp0008s0311.1.v1.1.CDS.1"/>
    </source>
</evidence>
<reference evidence="2" key="1">
    <citation type="submission" date="2021-01" db="UniProtKB">
        <authorList>
            <consortium name="EnsemblPlants"/>
        </authorList>
    </citation>
    <scope>IDENTIFICATION</scope>
</reference>
<feature type="region of interest" description="Disordered" evidence="1">
    <location>
        <begin position="1"/>
        <end position="32"/>
    </location>
</feature>
<feature type="compositionally biased region" description="Basic and acidic residues" evidence="1">
    <location>
        <begin position="7"/>
        <end position="26"/>
    </location>
</feature>
<dbReference type="PANTHER" id="PTHR34130:SF3">
    <property type="entry name" value="DUF1645 FAMILY PROTEIN"/>
    <property type="match status" value="1"/>
</dbReference>
<dbReference type="Gramene" id="Kaladp0008s0311.1.v1.1">
    <property type="protein sequence ID" value="Kaladp0008s0311.1.v1.1.CDS.1"/>
    <property type="gene ID" value="Kaladp0008s0311.v1.1"/>
</dbReference>
<feature type="region of interest" description="Disordered" evidence="1">
    <location>
        <begin position="224"/>
        <end position="245"/>
    </location>
</feature>
<feature type="compositionally biased region" description="Low complexity" evidence="1">
    <location>
        <begin position="173"/>
        <end position="182"/>
    </location>
</feature>
<dbReference type="OMA" id="SCKDHAS"/>
<feature type="region of interest" description="Disordered" evidence="1">
    <location>
        <begin position="140"/>
        <end position="182"/>
    </location>
</feature>
<accession>A0A7N0SW51</accession>
<organism evidence="2 3">
    <name type="scientific">Kalanchoe fedtschenkoi</name>
    <name type="common">Lavender scallops</name>
    <name type="synonym">South American air plant</name>
    <dbReference type="NCBI Taxonomy" id="63787"/>
    <lineage>
        <taxon>Eukaryota</taxon>
        <taxon>Viridiplantae</taxon>
        <taxon>Streptophyta</taxon>
        <taxon>Embryophyta</taxon>
        <taxon>Tracheophyta</taxon>
        <taxon>Spermatophyta</taxon>
        <taxon>Magnoliopsida</taxon>
        <taxon>eudicotyledons</taxon>
        <taxon>Gunneridae</taxon>
        <taxon>Pentapetalae</taxon>
        <taxon>Saxifragales</taxon>
        <taxon>Crassulaceae</taxon>
        <taxon>Kalanchoe</taxon>
    </lineage>
</organism>
<dbReference type="AlphaFoldDB" id="A0A7N0SW51"/>
<proteinExistence type="predicted"/>
<name>A0A7N0SW51_KALFE</name>
<dbReference type="PANTHER" id="PTHR34130">
    <property type="entry name" value="OS08G0243800 PROTEIN"/>
    <property type="match status" value="1"/>
</dbReference>
<protein>
    <submittedName>
        <fullName evidence="2">Uncharacterized protein</fullName>
    </submittedName>
</protein>
<evidence type="ECO:0000313" key="3">
    <source>
        <dbReference type="Proteomes" id="UP000594263"/>
    </source>
</evidence>
<evidence type="ECO:0000256" key="1">
    <source>
        <dbReference type="SAM" id="MobiDB-lite"/>
    </source>
</evidence>
<dbReference type="EnsemblPlants" id="Kaladp0008s0311.1.v1.1">
    <property type="protein sequence ID" value="Kaladp0008s0311.1.v1.1.CDS.1"/>
    <property type="gene ID" value="Kaladp0008s0311.v1.1"/>
</dbReference>
<sequence>MSVEMLPENKAKDGESAAEKHDRLRDDSEEEALSLSELAVHDEVEELGESAADDPALTSRPQQPDELFEFFTSNKLYSDMCPADDIIVSGRLLPLKHQCLSHFPHQMDDSLRAENRLRQSARCRRSESLSDLKSISQSNSIKTRVVRSSRSLDDRRQGRSHSSFLPERDRNRSGISDRSSVSSPKVLKSRWQSLIFGIGMVKFPPEMELRDIKSRSQRSNQATLFLSTPESEAKSPASGSTGGKGSSWGLLKALSCKDHTSISVTTSFVCMPHI</sequence>
<keyword evidence="3" id="KW-1185">Reference proteome</keyword>